<organism evidence="8 9">
    <name type="scientific">Aquibacillus albus</name>
    <dbReference type="NCBI Taxonomy" id="1168171"/>
    <lineage>
        <taxon>Bacteria</taxon>
        <taxon>Bacillati</taxon>
        <taxon>Bacillota</taxon>
        <taxon>Bacilli</taxon>
        <taxon>Bacillales</taxon>
        <taxon>Bacillaceae</taxon>
        <taxon>Aquibacillus</taxon>
    </lineage>
</organism>
<comment type="caution">
    <text evidence="8">The sequence shown here is derived from an EMBL/GenBank/DDBJ whole genome shotgun (WGS) entry which is preliminary data.</text>
</comment>
<dbReference type="Gene3D" id="3.30.70.360">
    <property type="match status" value="1"/>
</dbReference>
<feature type="domain" description="Peptidase M20 dimerisation" evidence="7">
    <location>
        <begin position="235"/>
        <end position="334"/>
    </location>
</feature>
<evidence type="ECO:0000313" key="8">
    <source>
        <dbReference type="EMBL" id="MBM7570351.1"/>
    </source>
</evidence>
<dbReference type="RefSeq" id="WP_204497771.1">
    <property type="nucleotide sequence ID" value="NZ_JAFBDR010000003.1"/>
</dbReference>
<protein>
    <submittedName>
        <fullName evidence="8">Allantoate deiminase</fullName>
        <ecNumber evidence="8">3.5.3.9</ecNumber>
    </submittedName>
</protein>
<dbReference type="SUPFAM" id="SSF53187">
    <property type="entry name" value="Zn-dependent exopeptidases"/>
    <property type="match status" value="1"/>
</dbReference>
<dbReference type="EMBL" id="JAFBDR010000003">
    <property type="protein sequence ID" value="MBM7570351.1"/>
    <property type="molecule type" value="Genomic_DNA"/>
</dbReference>
<keyword evidence="4" id="KW-0479">Metal-binding</keyword>
<dbReference type="PIRSF" id="PIRSF001235">
    <property type="entry name" value="Amidase_carbamoylase"/>
    <property type="match status" value="1"/>
</dbReference>
<evidence type="ECO:0000256" key="1">
    <source>
        <dbReference type="ARBA" id="ARBA00001936"/>
    </source>
</evidence>
<evidence type="ECO:0000313" key="9">
    <source>
        <dbReference type="Proteomes" id="UP001296943"/>
    </source>
</evidence>
<dbReference type="EC" id="3.5.3.9" evidence="8"/>
<evidence type="ECO:0000256" key="2">
    <source>
        <dbReference type="ARBA" id="ARBA00006153"/>
    </source>
</evidence>
<dbReference type="CDD" id="cd03884">
    <property type="entry name" value="M20_bAS"/>
    <property type="match status" value="1"/>
</dbReference>
<evidence type="ECO:0000256" key="6">
    <source>
        <dbReference type="ARBA" id="ARBA00023211"/>
    </source>
</evidence>
<evidence type="ECO:0000256" key="3">
    <source>
        <dbReference type="ARBA" id="ARBA00011738"/>
    </source>
</evidence>
<dbReference type="NCBIfam" id="NF006771">
    <property type="entry name" value="PRK09290.1-5"/>
    <property type="match status" value="1"/>
</dbReference>
<dbReference type="InterPro" id="IPR011650">
    <property type="entry name" value="Peptidase_M20_dimer"/>
</dbReference>
<dbReference type="InterPro" id="IPR036264">
    <property type="entry name" value="Bact_exopeptidase_dim_dom"/>
</dbReference>
<dbReference type="NCBIfam" id="TIGR01879">
    <property type="entry name" value="hydantase"/>
    <property type="match status" value="1"/>
</dbReference>
<dbReference type="Proteomes" id="UP001296943">
    <property type="component" value="Unassembled WGS sequence"/>
</dbReference>
<evidence type="ECO:0000256" key="5">
    <source>
        <dbReference type="ARBA" id="ARBA00022801"/>
    </source>
</evidence>
<dbReference type="Gene3D" id="3.40.630.10">
    <property type="entry name" value="Zn peptidases"/>
    <property type="match status" value="1"/>
</dbReference>
<comment type="similarity">
    <text evidence="2">Belongs to the peptidase M20 family.</text>
</comment>
<gene>
    <name evidence="8" type="ORF">JOC48_000829</name>
</gene>
<dbReference type="Pfam" id="PF01546">
    <property type="entry name" value="Peptidase_M20"/>
    <property type="match status" value="1"/>
</dbReference>
<dbReference type="Pfam" id="PF07687">
    <property type="entry name" value="M20_dimer"/>
    <property type="match status" value="1"/>
</dbReference>
<dbReference type="SUPFAM" id="SSF55031">
    <property type="entry name" value="Bacterial exopeptidase dimerisation domain"/>
    <property type="match status" value="1"/>
</dbReference>
<dbReference type="PANTHER" id="PTHR32494:SF19">
    <property type="entry name" value="ALLANTOATE DEIMINASE-RELATED"/>
    <property type="match status" value="1"/>
</dbReference>
<dbReference type="InterPro" id="IPR002933">
    <property type="entry name" value="Peptidase_M20"/>
</dbReference>
<dbReference type="PANTHER" id="PTHR32494">
    <property type="entry name" value="ALLANTOATE DEIMINASE-RELATED"/>
    <property type="match status" value="1"/>
</dbReference>
<sequence length="435" mass="47410">MTTKQRLNQLLFDRLRNDYEVSIDHSGVSGNRLASRLAELANIGLTEDDGCNRISFSKEERQAKELVKTWMKEAGLTVVEDGAGNVFGRLEGKEELPAVLSGSHVDSVPNGGHFDGPLGVLAALEVAEAWKETNFQPKKPFEVVIFTDEEGARFNGGLTGSRAFTGEFDLEQQVKLNDFDGRSFQEVVEADGLSAEGFLEAKRDFSTVDSFVEVHIEQGKRLEKQDLPVGVVTGIAGPCWLNVTFKGKAGHAGNTPMNDRNDALTAASEFVLQVQKLPSTVSSSAVATVGKLQVSPNGVNVIPGEVRLTVDIRDIHEDTRNQLTELVIQAAERISDNNDIELSIEETLKVSPVPIDETMQAKAGQAAQEILGKEAFYLPSGAGHDAMVVGRYVPTAMLFTRSKDGVSHNPAEWSSLYDCVQTVHVLKKFLEKLVE</sequence>
<comment type="cofactor">
    <cofactor evidence="1">
        <name>Mn(2+)</name>
        <dbReference type="ChEBI" id="CHEBI:29035"/>
    </cofactor>
</comment>
<proteinExistence type="inferred from homology"/>
<name>A0ABS2MWS3_9BACI</name>
<keyword evidence="6" id="KW-0464">Manganese</keyword>
<evidence type="ECO:0000256" key="4">
    <source>
        <dbReference type="ARBA" id="ARBA00022723"/>
    </source>
</evidence>
<keyword evidence="5 8" id="KW-0378">Hydrolase</keyword>
<reference evidence="8 9" key="1">
    <citation type="submission" date="2021-01" db="EMBL/GenBank/DDBJ databases">
        <title>Genomic Encyclopedia of Type Strains, Phase IV (KMG-IV): sequencing the most valuable type-strain genomes for metagenomic binning, comparative biology and taxonomic classification.</title>
        <authorList>
            <person name="Goeker M."/>
        </authorList>
    </citation>
    <scope>NUCLEOTIDE SEQUENCE [LARGE SCALE GENOMIC DNA]</scope>
    <source>
        <strain evidence="8 9">DSM 23711</strain>
    </source>
</reference>
<dbReference type="InterPro" id="IPR010158">
    <property type="entry name" value="Amidase_Cbmase"/>
</dbReference>
<accession>A0ABS2MWS3</accession>
<evidence type="ECO:0000259" key="7">
    <source>
        <dbReference type="Pfam" id="PF07687"/>
    </source>
</evidence>
<dbReference type="GO" id="GO:0047652">
    <property type="term" value="F:allantoate deiminase activity"/>
    <property type="evidence" value="ECO:0007669"/>
    <property type="project" value="UniProtKB-EC"/>
</dbReference>
<comment type="subunit">
    <text evidence="3">Homodimer.</text>
</comment>
<keyword evidence="9" id="KW-1185">Reference proteome</keyword>